<evidence type="ECO:0000313" key="7">
    <source>
        <dbReference type="EMBL" id="RNA20546.1"/>
    </source>
</evidence>
<feature type="transmembrane region" description="Helical" evidence="5">
    <location>
        <begin position="531"/>
        <end position="550"/>
    </location>
</feature>
<keyword evidence="2 5" id="KW-0812">Transmembrane</keyword>
<name>A0A3M7RAH7_BRAPC</name>
<evidence type="ECO:0000256" key="2">
    <source>
        <dbReference type="ARBA" id="ARBA00022692"/>
    </source>
</evidence>
<gene>
    <name evidence="7" type="ORF">BpHYR1_038182</name>
</gene>
<dbReference type="PANTHER" id="PTHR12011">
    <property type="entry name" value="ADHESION G-PROTEIN COUPLED RECEPTOR"/>
    <property type="match status" value="1"/>
</dbReference>
<dbReference type="GO" id="GO:0005886">
    <property type="term" value="C:plasma membrane"/>
    <property type="evidence" value="ECO:0007669"/>
    <property type="project" value="TreeGrafter"/>
</dbReference>
<protein>
    <recommendedName>
        <fullName evidence="6">C-type lectin domain-containing protein</fullName>
    </recommendedName>
</protein>
<evidence type="ECO:0000256" key="4">
    <source>
        <dbReference type="ARBA" id="ARBA00023136"/>
    </source>
</evidence>
<dbReference type="InterPro" id="IPR001304">
    <property type="entry name" value="C-type_lectin-like"/>
</dbReference>
<dbReference type="InterPro" id="IPR016186">
    <property type="entry name" value="C-type_lectin-like/link_sf"/>
</dbReference>
<feature type="transmembrane region" description="Helical" evidence="5">
    <location>
        <begin position="6"/>
        <end position="23"/>
    </location>
</feature>
<feature type="domain" description="C-type lectin" evidence="6">
    <location>
        <begin position="108"/>
        <end position="210"/>
    </location>
</feature>
<dbReference type="Pfam" id="PF01825">
    <property type="entry name" value="GPS"/>
    <property type="match status" value="1"/>
</dbReference>
<dbReference type="AlphaFoldDB" id="A0A3M7RAH7"/>
<dbReference type="PROSITE" id="PS50041">
    <property type="entry name" value="C_TYPE_LECTIN_2"/>
    <property type="match status" value="1"/>
</dbReference>
<evidence type="ECO:0000256" key="1">
    <source>
        <dbReference type="ARBA" id="ARBA00004370"/>
    </source>
</evidence>
<evidence type="ECO:0000313" key="8">
    <source>
        <dbReference type="Proteomes" id="UP000276133"/>
    </source>
</evidence>
<dbReference type="EMBL" id="REGN01003824">
    <property type="protein sequence ID" value="RNA20546.1"/>
    <property type="molecule type" value="Genomic_DNA"/>
</dbReference>
<accession>A0A3M7RAH7</accession>
<dbReference type="Gene3D" id="3.10.100.10">
    <property type="entry name" value="Mannose-Binding Protein A, subunit A"/>
    <property type="match status" value="1"/>
</dbReference>
<sequence>MKKIDFLFKYLTITFSLAILLRFEFIEQNGMINHILKSGLADTSINEIKLNQERKEKENLENFFLKIYTENNDCFNNTTELFNNTCKNGNSKCIQNNNFRFDSKILWRCLMIFNDKTTWKDADATCSAQNASLFEAKKAYSKNFLDSLVKALNIKEGIYFISYGKSESKYNWFWNFDLKNKKWSHEEECTELVVSSDKRYFGKYEDYSCNLSKRKFICQKKLQNYSQNIQDFIFENFNNLNLSKVLLQELEKLTRDQSFTKTTNLKNQQKHLQIIIENIIKFNQVDLELFTLKFDILNNILEAEPFIFKKEPNLSIKLLYVIEDLTKQISSNKLSPYKYLGSNFMITVNDYPLLNRNDSNNLNYLPISQEFYRNYEISGFSRNAIKLKNKELMFPSEFNSLVNSLKTRISIIYFKNSKLFQSDKFLLSNPIINVMFFVISNMSSIFISNTIEYQTNLKKKELIDRKSIKCVSWNFNDAKGAWSDKNCHFLLNDPLRDIYKCSCNHTSIVGLAYDHIAHVEKLRASKTLNNIGLMFSTFCLLATLISNITFRKINKSVQTKIHSKDKP</sequence>
<dbReference type="InterPro" id="IPR016187">
    <property type="entry name" value="CTDL_fold"/>
</dbReference>
<reference evidence="7 8" key="1">
    <citation type="journal article" date="2018" name="Sci. Rep.">
        <title>Genomic signatures of local adaptation to the degree of environmental predictability in rotifers.</title>
        <authorList>
            <person name="Franch-Gras L."/>
            <person name="Hahn C."/>
            <person name="Garcia-Roger E.M."/>
            <person name="Carmona M.J."/>
            <person name="Serra M."/>
            <person name="Gomez A."/>
        </authorList>
    </citation>
    <scope>NUCLEOTIDE SEQUENCE [LARGE SCALE GENOMIC DNA]</scope>
    <source>
        <strain evidence="7">HYR1</strain>
    </source>
</reference>
<comment type="subcellular location">
    <subcellularLocation>
        <location evidence="1">Membrane</location>
    </subcellularLocation>
</comment>
<evidence type="ECO:0000259" key="6">
    <source>
        <dbReference type="PROSITE" id="PS50041"/>
    </source>
</evidence>
<organism evidence="7 8">
    <name type="scientific">Brachionus plicatilis</name>
    <name type="common">Marine rotifer</name>
    <name type="synonym">Brachionus muelleri</name>
    <dbReference type="NCBI Taxonomy" id="10195"/>
    <lineage>
        <taxon>Eukaryota</taxon>
        <taxon>Metazoa</taxon>
        <taxon>Spiralia</taxon>
        <taxon>Gnathifera</taxon>
        <taxon>Rotifera</taxon>
        <taxon>Eurotatoria</taxon>
        <taxon>Monogononta</taxon>
        <taxon>Pseudotrocha</taxon>
        <taxon>Ploima</taxon>
        <taxon>Brachionidae</taxon>
        <taxon>Brachionus</taxon>
    </lineage>
</organism>
<evidence type="ECO:0000256" key="5">
    <source>
        <dbReference type="SAM" id="Phobius"/>
    </source>
</evidence>
<evidence type="ECO:0000256" key="3">
    <source>
        <dbReference type="ARBA" id="ARBA00022989"/>
    </source>
</evidence>
<keyword evidence="8" id="KW-1185">Reference proteome</keyword>
<comment type="caution">
    <text evidence="7">The sequence shown here is derived from an EMBL/GenBank/DDBJ whole genome shotgun (WGS) entry which is preliminary data.</text>
</comment>
<proteinExistence type="predicted"/>
<keyword evidence="4 5" id="KW-0472">Membrane</keyword>
<dbReference type="CDD" id="cd00037">
    <property type="entry name" value="CLECT"/>
    <property type="match status" value="1"/>
</dbReference>
<dbReference type="PANTHER" id="PTHR12011:SF347">
    <property type="entry name" value="FI21270P1-RELATED"/>
    <property type="match status" value="1"/>
</dbReference>
<dbReference type="Pfam" id="PF00059">
    <property type="entry name" value="Lectin_C"/>
    <property type="match status" value="1"/>
</dbReference>
<keyword evidence="3 5" id="KW-1133">Transmembrane helix</keyword>
<dbReference type="InterPro" id="IPR000203">
    <property type="entry name" value="GPS"/>
</dbReference>
<dbReference type="Proteomes" id="UP000276133">
    <property type="component" value="Unassembled WGS sequence"/>
</dbReference>
<dbReference type="SUPFAM" id="SSF56436">
    <property type="entry name" value="C-type lectin-like"/>
    <property type="match status" value="1"/>
</dbReference>